<gene>
    <name evidence="2" type="ORF">M413DRAFT_323303</name>
</gene>
<feature type="region of interest" description="Disordered" evidence="1">
    <location>
        <begin position="27"/>
        <end position="56"/>
    </location>
</feature>
<protein>
    <submittedName>
        <fullName evidence="2">Uncharacterized protein</fullName>
    </submittedName>
</protein>
<evidence type="ECO:0000256" key="1">
    <source>
        <dbReference type="SAM" id="MobiDB-lite"/>
    </source>
</evidence>
<feature type="compositionally biased region" description="Polar residues" evidence="1">
    <location>
        <begin position="38"/>
        <end position="50"/>
    </location>
</feature>
<reference evidence="2 3" key="1">
    <citation type="submission" date="2014-04" db="EMBL/GenBank/DDBJ databases">
        <authorList>
            <consortium name="DOE Joint Genome Institute"/>
            <person name="Kuo A."/>
            <person name="Gay G."/>
            <person name="Dore J."/>
            <person name="Kohler A."/>
            <person name="Nagy L.G."/>
            <person name="Floudas D."/>
            <person name="Copeland A."/>
            <person name="Barry K.W."/>
            <person name="Cichocki N."/>
            <person name="Veneault-Fourrey C."/>
            <person name="LaButti K."/>
            <person name="Lindquist E.A."/>
            <person name="Lipzen A."/>
            <person name="Lundell T."/>
            <person name="Morin E."/>
            <person name="Murat C."/>
            <person name="Sun H."/>
            <person name="Tunlid A."/>
            <person name="Henrissat B."/>
            <person name="Grigoriev I.V."/>
            <person name="Hibbett D.S."/>
            <person name="Martin F."/>
            <person name="Nordberg H.P."/>
            <person name="Cantor M.N."/>
            <person name="Hua S.X."/>
        </authorList>
    </citation>
    <scope>NUCLEOTIDE SEQUENCE [LARGE SCALE GENOMIC DNA]</scope>
    <source>
        <strain evidence="3">h7</strain>
    </source>
</reference>
<sequence>MVKKNGEKVETRNEQRYEPDCKQIQSVRDQESICTPRKGNQSTHRPSADSTEIGRNGEEKWMAYPGSRRSNAHVQQAVSLRDSRSPGYPHGRVFDTGSIDGYHIQVVPSQYYRF</sequence>
<organism evidence="2 3">
    <name type="scientific">Hebeloma cylindrosporum</name>
    <dbReference type="NCBI Taxonomy" id="76867"/>
    <lineage>
        <taxon>Eukaryota</taxon>
        <taxon>Fungi</taxon>
        <taxon>Dikarya</taxon>
        <taxon>Basidiomycota</taxon>
        <taxon>Agaricomycotina</taxon>
        <taxon>Agaricomycetes</taxon>
        <taxon>Agaricomycetidae</taxon>
        <taxon>Agaricales</taxon>
        <taxon>Agaricineae</taxon>
        <taxon>Hymenogastraceae</taxon>
        <taxon>Hebeloma</taxon>
    </lineage>
</organism>
<dbReference type="Proteomes" id="UP000053424">
    <property type="component" value="Unassembled WGS sequence"/>
</dbReference>
<evidence type="ECO:0000313" key="2">
    <source>
        <dbReference type="EMBL" id="KIM36028.1"/>
    </source>
</evidence>
<accession>A0A0C2XDL3</accession>
<evidence type="ECO:0000313" key="3">
    <source>
        <dbReference type="Proteomes" id="UP000053424"/>
    </source>
</evidence>
<keyword evidence="3" id="KW-1185">Reference proteome</keyword>
<dbReference type="HOGENOM" id="CLU_2121378_0_0_1"/>
<reference evidence="3" key="2">
    <citation type="submission" date="2015-01" db="EMBL/GenBank/DDBJ databases">
        <title>Evolutionary Origins and Diversification of the Mycorrhizal Mutualists.</title>
        <authorList>
            <consortium name="DOE Joint Genome Institute"/>
            <consortium name="Mycorrhizal Genomics Consortium"/>
            <person name="Kohler A."/>
            <person name="Kuo A."/>
            <person name="Nagy L.G."/>
            <person name="Floudas D."/>
            <person name="Copeland A."/>
            <person name="Barry K.W."/>
            <person name="Cichocki N."/>
            <person name="Veneault-Fourrey C."/>
            <person name="LaButti K."/>
            <person name="Lindquist E.A."/>
            <person name="Lipzen A."/>
            <person name="Lundell T."/>
            <person name="Morin E."/>
            <person name="Murat C."/>
            <person name="Riley R."/>
            <person name="Ohm R."/>
            <person name="Sun H."/>
            <person name="Tunlid A."/>
            <person name="Henrissat B."/>
            <person name="Grigoriev I.V."/>
            <person name="Hibbett D.S."/>
            <person name="Martin F."/>
        </authorList>
    </citation>
    <scope>NUCLEOTIDE SEQUENCE [LARGE SCALE GENOMIC DNA]</scope>
    <source>
        <strain evidence="3">h7</strain>
    </source>
</reference>
<dbReference type="EMBL" id="KN831810">
    <property type="protein sequence ID" value="KIM36028.1"/>
    <property type="molecule type" value="Genomic_DNA"/>
</dbReference>
<name>A0A0C2XDL3_HEBCY</name>
<dbReference type="AlphaFoldDB" id="A0A0C2XDL3"/>
<proteinExistence type="predicted"/>